<accession>A0AAD9IGM5</accession>
<evidence type="ECO:0000313" key="2">
    <source>
        <dbReference type="EMBL" id="KAK2075907.1"/>
    </source>
</evidence>
<protein>
    <submittedName>
        <fullName evidence="2">Uncharacterized protein</fullName>
    </submittedName>
</protein>
<dbReference type="AlphaFoldDB" id="A0AAD9IGM5"/>
<comment type="caution">
    <text evidence="2">The sequence shown here is derived from an EMBL/GenBank/DDBJ whole genome shotgun (WGS) entry which is preliminary data.</text>
</comment>
<sequence>MQTEVRAYKLGKRRWSYNEVEIVLRQAGSERRLTVLQAVNQGTDTFSEECRESSVNYRLDLANHTSIMLHGFLCYDVRPQGCGLPTPAPGAPPQYQRWYLVQRAACCKGCTGPVVRVIQRFGKVGKRARGGGPPSPDDSPLKLSAGRTGGNLKDPRFLYLSFDEAGTHVGAKTFRLILAAYDASGGAC</sequence>
<reference evidence="2" key="1">
    <citation type="submission" date="2021-01" db="EMBL/GenBank/DDBJ databases">
        <authorList>
            <person name="Eckstrom K.M.E."/>
        </authorList>
    </citation>
    <scope>NUCLEOTIDE SEQUENCE</scope>
    <source>
        <strain evidence="2">UVCC 0001</strain>
    </source>
</reference>
<evidence type="ECO:0000313" key="3">
    <source>
        <dbReference type="Proteomes" id="UP001255856"/>
    </source>
</evidence>
<gene>
    <name evidence="2" type="ORF">QBZ16_001243</name>
</gene>
<feature type="region of interest" description="Disordered" evidence="1">
    <location>
        <begin position="125"/>
        <end position="148"/>
    </location>
</feature>
<dbReference type="Proteomes" id="UP001255856">
    <property type="component" value="Unassembled WGS sequence"/>
</dbReference>
<organism evidence="2 3">
    <name type="scientific">Prototheca wickerhamii</name>
    <dbReference type="NCBI Taxonomy" id="3111"/>
    <lineage>
        <taxon>Eukaryota</taxon>
        <taxon>Viridiplantae</taxon>
        <taxon>Chlorophyta</taxon>
        <taxon>core chlorophytes</taxon>
        <taxon>Trebouxiophyceae</taxon>
        <taxon>Chlorellales</taxon>
        <taxon>Chlorellaceae</taxon>
        <taxon>Prototheca</taxon>
    </lineage>
</organism>
<name>A0AAD9IGM5_PROWI</name>
<evidence type="ECO:0000256" key="1">
    <source>
        <dbReference type="SAM" id="MobiDB-lite"/>
    </source>
</evidence>
<dbReference type="EMBL" id="JASFZW010000012">
    <property type="protein sequence ID" value="KAK2075907.1"/>
    <property type="molecule type" value="Genomic_DNA"/>
</dbReference>
<proteinExistence type="predicted"/>
<keyword evidence="3" id="KW-1185">Reference proteome</keyword>